<organism evidence="15">
    <name type="scientific">Sesamum radiatum</name>
    <name type="common">Black benniseed</name>
    <dbReference type="NCBI Taxonomy" id="300843"/>
    <lineage>
        <taxon>Eukaryota</taxon>
        <taxon>Viridiplantae</taxon>
        <taxon>Streptophyta</taxon>
        <taxon>Embryophyta</taxon>
        <taxon>Tracheophyta</taxon>
        <taxon>Spermatophyta</taxon>
        <taxon>Magnoliopsida</taxon>
        <taxon>eudicotyledons</taxon>
        <taxon>Gunneridae</taxon>
        <taxon>Pentapetalae</taxon>
        <taxon>asterids</taxon>
        <taxon>lamiids</taxon>
        <taxon>Lamiales</taxon>
        <taxon>Pedaliaceae</taxon>
        <taxon>Sesamum</taxon>
    </lineage>
</organism>
<dbReference type="Pfam" id="PF01094">
    <property type="entry name" value="ANF_receptor"/>
    <property type="match status" value="1"/>
</dbReference>
<keyword evidence="8 13" id="KW-0472">Membrane</keyword>
<feature type="domain" description="Ionotropic glutamate receptor C-terminal" evidence="14">
    <location>
        <begin position="297"/>
        <end position="621"/>
    </location>
</feature>
<dbReference type="InterPro" id="IPR015683">
    <property type="entry name" value="Ionotropic_Glu_rcpt"/>
</dbReference>
<keyword evidence="12" id="KW-0407">Ion channel</keyword>
<keyword evidence="3" id="KW-0813">Transport</keyword>
<evidence type="ECO:0000256" key="3">
    <source>
        <dbReference type="ARBA" id="ARBA00022448"/>
    </source>
</evidence>
<feature type="transmembrane region" description="Helical" evidence="13">
    <location>
        <begin position="640"/>
        <end position="664"/>
    </location>
</feature>
<dbReference type="FunFam" id="1.10.287.70:FF:000037">
    <property type="entry name" value="Glutamate receptor"/>
    <property type="match status" value="1"/>
</dbReference>
<evidence type="ECO:0000256" key="4">
    <source>
        <dbReference type="ARBA" id="ARBA00022692"/>
    </source>
</evidence>
<evidence type="ECO:0000256" key="10">
    <source>
        <dbReference type="ARBA" id="ARBA00023180"/>
    </source>
</evidence>
<evidence type="ECO:0000313" key="15">
    <source>
        <dbReference type="EMBL" id="KAL0419405.1"/>
    </source>
</evidence>
<gene>
    <name evidence="15" type="ORF">Sradi_1354000</name>
</gene>
<comment type="subcellular location">
    <subcellularLocation>
        <location evidence="1">Membrane</location>
        <topology evidence="1">Multi-pass membrane protein</topology>
    </subcellularLocation>
</comment>
<comment type="similarity">
    <text evidence="2">Belongs to the glutamate-gated ion channel (TC 1.A.10.1) family.</text>
</comment>
<dbReference type="InterPro" id="IPR028082">
    <property type="entry name" value="Peripla_BP_I"/>
</dbReference>
<dbReference type="GO" id="GO:0016020">
    <property type="term" value="C:membrane"/>
    <property type="evidence" value="ECO:0007669"/>
    <property type="project" value="UniProtKB-SubCell"/>
</dbReference>
<name>A0AAW2URC5_SESRA</name>
<keyword evidence="9 15" id="KW-0675">Receptor</keyword>
<feature type="transmembrane region" description="Helical" evidence="13">
    <location>
        <begin position="676"/>
        <end position="693"/>
    </location>
</feature>
<evidence type="ECO:0000259" key="14">
    <source>
        <dbReference type="SMART" id="SM00079"/>
    </source>
</evidence>
<dbReference type="InterPro" id="IPR001828">
    <property type="entry name" value="ANF_lig-bd_rcpt"/>
</dbReference>
<dbReference type="Gene3D" id="1.10.287.70">
    <property type="match status" value="1"/>
</dbReference>
<proteinExistence type="inferred from homology"/>
<keyword evidence="11" id="KW-1071">Ligand-gated ion channel</keyword>
<dbReference type="EMBL" id="JACGWJ010000005">
    <property type="protein sequence ID" value="KAL0419405.1"/>
    <property type="molecule type" value="Genomic_DNA"/>
</dbReference>
<keyword evidence="4 13" id="KW-0812">Transmembrane</keyword>
<evidence type="ECO:0000256" key="6">
    <source>
        <dbReference type="ARBA" id="ARBA00022989"/>
    </source>
</evidence>
<dbReference type="AlphaFoldDB" id="A0AAW2URC5"/>
<evidence type="ECO:0000256" key="13">
    <source>
        <dbReference type="SAM" id="Phobius"/>
    </source>
</evidence>
<keyword evidence="6 13" id="KW-1133">Transmembrane helix</keyword>
<dbReference type="Gene3D" id="3.40.50.2300">
    <property type="match status" value="1"/>
</dbReference>
<evidence type="ECO:0000256" key="5">
    <source>
        <dbReference type="ARBA" id="ARBA00022729"/>
    </source>
</evidence>
<accession>A0AAW2URC5</accession>
<dbReference type="PANTHER" id="PTHR18966">
    <property type="entry name" value="IONOTROPIC GLUTAMATE RECEPTOR"/>
    <property type="match status" value="1"/>
</dbReference>
<reference evidence="15" key="2">
    <citation type="journal article" date="2024" name="Plant">
        <title>Genomic evolution and insights into agronomic trait innovations of Sesamum species.</title>
        <authorList>
            <person name="Miao H."/>
            <person name="Wang L."/>
            <person name="Qu L."/>
            <person name="Liu H."/>
            <person name="Sun Y."/>
            <person name="Le M."/>
            <person name="Wang Q."/>
            <person name="Wei S."/>
            <person name="Zheng Y."/>
            <person name="Lin W."/>
            <person name="Duan Y."/>
            <person name="Cao H."/>
            <person name="Xiong S."/>
            <person name="Wang X."/>
            <person name="Wei L."/>
            <person name="Li C."/>
            <person name="Ma Q."/>
            <person name="Ju M."/>
            <person name="Zhao R."/>
            <person name="Li G."/>
            <person name="Mu C."/>
            <person name="Tian Q."/>
            <person name="Mei H."/>
            <person name="Zhang T."/>
            <person name="Gao T."/>
            <person name="Zhang H."/>
        </authorList>
    </citation>
    <scope>NUCLEOTIDE SEQUENCE</scope>
    <source>
        <strain evidence="15">G02</strain>
    </source>
</reference>
<dbReference type="GO" id="GO:0015276">
    <property type="term" value="F:ligand-gated monoatomic ion channel activity"/>
    <property type="evidence" value="ECO:0007669"/>
    <property type="project" value="InterPro"/>
</dbReference>
<keyword evidence="5" id="KW-0732">Signal</keyword>
<evidence type="ECO:0000256" key="1">
    <source>
        <dbReference type="ARBA" id="ARBA00004141"/>
    </source>
</evidence>
<evidence type="ECO:0000256" key="11">
    <source>
        <dbReference type="ARBA" id="ARBA00023286"/>
    </source>
</evidence>
<dbReference type="InterPro" id="IPR001320">
    <property type="entry name" value="Iontro_rcpt_C"/>
</dbReference>
<protein>
    <submittedName>
        <fullName evidence="15">Glutamate receptor 2.7</fullName>
    </submittedName>
</protein>
<dbReference type="Pfam" id="PF00060">
    <property type="entry name" value="Lig_chan"/>
    <property type="match status" value="1"/>
</dbReference>
<reference evidence="15" key="1">
    <citation type="submission" date="2020-06" db="EMBL/GenBank/DDBJ databases">
        <authorList>
            <person name="Li T."/>
            <person name="Hu X."/>
            <person name="Zhang T."/>
            <person name="Song X."/>
            <person name="Zhang H."/>
            <person name="Dai N."/>
            <person name="Sheng W."/>
            <person name="Hou X."/>
            <person name="Wei L."/>
        </authorList>
    </citation>
    <scope>NUCLEOTIDE SEQUENCE</scope>
    <source>
        <strain evidence="15">G02</strain>
        <tissue evidence="15">Leaf</tissue>
    </source>
</reference>
<comment type="caution">
    <text evidence="15">The sequence shown here is derived from an EMBL/GenBank/DDBJ whole genome shotgun (WGS) entry which is preliminary data.</text>
</comment>
<evidence type="ECO:0000256" key="8">
    <source>
        <dbReference type="ARBA" id="ARBA00023136"/>
    </source>
</evidence>
<dbReference type="SUPFAM" id="SSF53822">
    <property type="entry name" value="Periplasmic binding protein-like I"/>
    <property type="match status" value="1"/>
</dbReference>
<evidence type="ECO:0000256" key="2">
    <source>
        <dbReference type="ARBA" id="ARBA00008685"/>
    </source>
</evidence>
<dbReference type="SUPFAM" id="SSF53850">
    <property type="entry name" value="Periplasmic binding protein-like II"/>
    <property type="match status" value="1"/>
</dbReference>
<evidence type="ECO:0000256" key="12">
    <source>
        <dbReference type="ARBA" id="ARBA00023303"/>
    </source>
</evidence>
<sequence length="706" mass="80026">MRFEADGVNLRRKVSRPSNGDESIVNIGVIVDMGSWTGQLTMNHLHLFVYVPVVSASAPSPSPAAVTFMSRFLVTTLDLLENLEVEAIIISDISDEELFLARLADEVNVPLLSFSSISSLNEHPYFIQVAEDESNEFRAIAAFIDAFKWRSFVFLYEDTVDARQVQTYIYNISRENHLDIAYQTALSLRNTDDEIINELHKLKMTKSSIILVHLSPSLASQVFANAKMLGMMGEGYAWVVTSKTMNFLDSWDSSDYESMLGIVGFKSYISVSSKSQDLALRWRREFHQIESNLEIRDLNVVGLRAYDTAWVLAEAIERAGILLSPNRLPYKISYEYIPFYNQNGSYSDLIYQVYLQTYDAAVGDITILADRFAYVDFTVPYTDVGTGVILKLDDKDPWFFLRPLSADLWIMSACSFVLTGFIVWLIEHRINEEFQGPPAQQIGTLLWFAASTLVYAHRERLRSNASRFVVSMWLFVVLILTSSYIANLSSLLTVAQIKSAKEGYIGYTTHSLVRGFVVKNNLNFNDSRLKPFRSQREYDEALRKGSKKGGVDAIIEEIPYIKILIENYPTQYTMIEFSWSTGGFGFAFTKGSPLAQDISREISALREEGTLLEIEKKWFKSQSSLLRKESELPRLNTLSVANFVGLFLMSWISISIAVLIFAIFILEEKLSINLHIFRLLAGGKLISILRYLYPGMGNTIDGVVDR</sequence>
<dbReference type="SMART" id="SM00079">
    <property type="entry name" value="PBPe"/>
    <property type="match status" value="1"/>
</dbReference>
<evidence type="ECO:0000256" key="9">
    <source>
        <dbReference type="ARBA" id="ARBA00023170"/>
    </source>
</evidence>
<dbReference type="Gene3D" id="3.40.190.10">
    <property type="entry name" value="Periplasmic binding protein-like II"/>
    <property type="match status" value="2"/>
</dbReference>
<evidence type="ECO:0000256" key="7">
    <source>
        <dbReference type="ARBA" id="ARBA00023065"/>
    </source>
</evidence>
<feature type="transmembrane region" description="Helical" evidence="13">
    <location>
        <begin position="468"/>
        <end position="486"/>
    </location>
</feature>
<keyword evidence="7" id="KW-0406">Ion transport</keyword>
<keyword evidence="10" id="KW-0325">Glycoprotein</keyword>